<dbReference type="CDD" id="cd00590">
    <property type="entry name" value="RRM_SF"/>
    <property type="match status" value="2"/>
</dbReference>
<evidence type="ECO:0000256" key="2">
    <source>
        <dbReference type="ARBA" id="ARBA00022884"/>
    </source>
</evidence>
<reference evidence="7" key="2">
    <citation type="submission" date="2023-11" db="UniProtKB">
        <authorList>
            <consortium name="WormBaseParasite"/>
        </authorList>
    </citation>
    <scope>IDENTIFICATION</scope>
</reference>
<evidence type="ECO:0000256" key="4">
    <source>
        <dbReference type="SAM" id="MobiDB-lite"/>
    </source>
</evidence>
<dbReference type="AlphaFoldDB" id="A0AA85J332"/>
<sequence length="1038" mass="109602">MTFRLISELVITWSYLLIIFNNEDVSRESVFFTEYDSFLEKLFYEIVAQLDMQPHWPIIAAISGHPTIANGSAISIDRHISGPMDSNSMLISALTPGGYVRPTLSSNVLPGSSIPSAPGGYNAHHNLAYPFPHSFSVGAHQSMEPPIAGRQFPNATINPSFHLQHFQQPASQQLPLPHAPVPYGQSLSYLSPSLVTAMGNGNLGHIQQTYANVPSQAPLAVNMTAHCRTFDSLKHFGAAPQTQHGRRNKSTVTSKTNLYISGLSESDTDDTVRSLVENIVQPKSCKAMVVNGKCRGSGFIDCASEEDAEKAKAHILECAKNNGRKLSVKYAYENEKDLLNVYVRNLPREGFTKEMLENLFQKFGHVTSVKLLETSTGFTGIGFVRFATAEQAEKAVEQMNEAKHIVRGGDKPITCKLADKADPKRRNATSNPQALVAAAAAAGLHPQIPVGSHINRTTHGLPGLASLQALGQAQQPSFNPQFPLTAQLVQPLQQTPVVVPNLHSSGVSSQNRNVLLSSALLQNGPSGNAISASFPNGGNCHQNVSTTSYRTNLVGIQPAIPANQTATVVAGYNDSPFNRSKSCINVQSGSHSANNPPIYTANGNTSQSAHGTFQSLTTYGSPTTSSYQGGLSYVHHQSQQIPAVPTTVASGSQMVVVTPTPPAPISSSSGLYQSVSSSSSSSLAAAAASNGSVSANFPTSSSSGVSHQKSLLSSNVPSAVCQVQNLQCSLPETTNLNTVGLMTSEFQGMSFNSTVNNTSPPSSSTCQSDNVVSSCDTQVWSNDGDGQKLCPMNSINSSESDIMPCQQQQQTTGIENTSHGDLVVVATENTVKSNVTEPTTDTHHCSNFQQETIPSSDFDCLSSLPSGEVPSSLDPPPPPSTNHSSASSSTTCQTGNCLSSPNLEMNGSSRRLGGGGGGSSSSSTECQSDDKLLRKSKLADKKRDSSSNSTASGRRCSEAGLNETTASPTSTTTIPLNRRKKNPHSAAAAVASSVSNKQPPPPAQKHSKSPPKKDTTVSGGSSEVRLPTSCTLLNPSSP</sequence>
<feature type="domain" description="RRM" evidence="5">
    <location>
        <begin position="339"/>
        <end position="420"/>
    </location>
</feature>
<dbReference type="Gene3D" id="3.30.70.330">
    <property type="match status" value="2"/>
</dbReference>
<dbReference type="InterPro" id="IPR012677">
    <property type="entry name" value="Nucleotide-bd_a/b_plait_sf"/>
</dbReference>
<accession>A0AA85J332</accession>
<dbReference type="InterPro" id="IPR000504">
    <property type="entry name" value="RRM_dom"/>
</dbReference>
<feature type="compositionally biased region" description="Polar residues" evidence="4">
    <location>
        <begin position="890"/>
        <end position="906"/>
    </location>
</feature>
<evidence type="ECO:0000256" key="3">
    <source>
        <dbReference type="PROSITE-ProRule" id="PRU00176"/>
    </source>
</evidence>
<dbReference type="SMART" id="SM00360">
    <property type="entry name" value="RRM"/>
    <property type="match status" value="2"/>
</dbReference>
<evidence type="ECO:0000313" key="6">
    <source>
        <dbReference type="Proteomes" id="UP000050795"/>
    </source>
</evidence>
<dbReference type="PROSITE" id="PS50102">
    <property type="entry name" value="RRM"/>
    <property type="match status" value="2"/>
</dbReference>
<keyword evidence="1" id="KW-0677">Repeat</keyword>
<name>A0AA85J332_TRIRE</name>
<feature type="compositionally biased region" description="Low complexity" evidence="4">
    <location>
        <begin position="985"/>
        <end position="995"/>
    </location>
</feature>
<feature type="region of interest" description="Disordered" evidence="4">
    <location>
        <begin position="856"/>
        <end position="1038"/>
    </location>
</feature>
<evidence type="ECO:0000256" key="1">
    <source>
        <dbReference type="ARBA" id="ARBA00022737"/>
    </source>
</evidence>
<dbReference type="PANTHER" id="PTHR24012">
    <property type="entry name" value="RNA BINDING PROTEIN"/>
    <property type="match status" value="1"/>
</dbReference>
<dbReference type="WBParaSite" id="TREG1_125680.1">
    <property type="protein sequence ID" value="TREG1_125680.1"/>
    <property type="gene ID" value="TREG1_125680"/>
</dbReference>
<dbReference type="InterPro" id="IPR035979">
    <property type="entry name" value="RBD_domain_sf"/>
</dbReference>
<feature type="compositionally biased region" description="Low complexity" evidence="4">
    <location>
        <begin position="964"/>
        <end position="973"/>
    </location>
</feature>
<evidence type="ECO:0000313" key="7">
    <source>
        <dbReference type="WBParaSite" id="TREG1_125680.1"/>
    </source>
</evidence>
<keyword evidence="6" id="KW-1185">Reference proteome</keyword>
<proteinExistence type="predicted"/>
<feature type="compositionally biased region" description="Polar residues" evidence="4">
    <location>
        <begin position="1028"/>
        <end position="1038"/>
    </location>
</feature>
<dbReference type="Pfam" id="PF00076">
    <property type="entry name" value="RRM_1"/>
    <property type="match status" value="2"/>
</dbReference>
<dbReference type="SUPFAM" id="SSF54928">
    <property type="entry name" value="RNA-binding domain, RBD"/>
    <property type="match status" value="2"/>
</dbReference>
<dbReference type="GO" id="GO:0003723">
    <property type="term" value="F:RNA binding"/>
    <property type="evidence" value="ECO:0007669"/>
    <property type="project" value="UniProtKB-UniRule"/>
</dbReference>
<feature type="compositionally biased region" description="Basic and acidic residues" evidence="4">
    <location>
        <begin position="928"/>
        <end position="945"/>
    </location>
</feature>
<organism evidence="6 7">
    <name type="scientific">Trichobilharzia regenti</name>
    <name type="common">Nasal bird schistosome</name>
    <dbReference type="NCBI Taxonomy" id="157069"/>
    <lineage>
        <taxon>Eukaryota</taxon>
        <taxon>Metazoa</taxon>
        <taxon>Spiralia</taxon>
        <taxon>Lophotrochozoa</taxon>
        <taxon>Platyhelminthes</taxon>
        <taxon>Trematoda</taxon>
        <taxon>Digenea</taxon>
        <taxon>Strigeidida</taxon>
        <taxon>Schistosomatoidea</taxon>
        <taxon>Schistosomatidae</taxon>
        <taxon>Trichobilharzia</taxon>
    </lineage>
</organism>
<feature type="domain" description="RRM" evidence="5">
    <location>
        <begin position="256"/>
        <end position="333"/>
    </location>
</feature>
<protein>
    <recommendedName>
        <fullName evidence="5">RRM domain-containing protein</fullName>
    </recommendedName>
</protein>
<evidence type="ECO:0000259" key="5">
    <source>
        <dbReference type="PROSITE" id="PS50102"/>
    </source>
</evidence>
<reference evidence="6" key="1">
    <citation type="submission" date="2022-06" db="EMBL/GenBank/DDBJ databases">
        <authorList>
            <person name="Berger JAMES D."/>
            <person name="Berger JAMES D."/>
        </authorList>
    </citation>
    <scope>NUCLEOTIDE SEQUENCE [LARGE SCALE GENOMIC DNA]</scope>
</reference>
<keyword evidence="2 3" id="KW-0694">RNA-binding</keyword>
<dbReference type="Proteomes" id="UP000050795">
    <property type="component" value="Unassembled WGS sequence"/>
</dbReference>